<name>A0A9P5MQW3_9AGAM</name>
<evidence type="ECO:0000313" key="3">
    <source>
        <dbReference type="Proteomes" id="UP000759537"/>
    </source>
</evidence>
<comment type="caution">
    <text evidence="2">The sequence shown here is derived from an EMBL/GenBank/DDBJ whole genome shotgun (WGS) entry which is preliminary data.</text>
</comment>
<gene>
    <name evidence="2" type="ORF">DFH94DRAFT_195514</name>
</gene>
<feature type="compositionally biased region" description="Acidic residues" evidence="1">
    <location>
        <begin position="61"/>
        <end position="75"/>
    </location>
</feature>
<feature type="compositionally biased region" description="Basic residues" evidence="1">
    <location>
        <begin position="268"/>
        <end position="278"/>
    </location>
</feature>
<dbReference type="GO" id="GO:0006360">
    <property type="term" value="P:transcription by RNA polymerase I"/>
    <property type="evidence" value="ECO:0007669"/>
    <property type="project" value="InterPro"/>
</dbReference>
<evidence type="ECO:0000256" key="1">
    <source>
        <dbReference type="SAM" id="MobiDB-lite"/>
    </source>
</evidence>
<protein>
    <submittedName>
        <fullName evidence="2">Uncharacterized protein</fullName>
    </submittedName>
</protein>
<reference evidence="2" key="1">
    <citation type="submission" date="2019-10" db="EMBL/GenBank/DDBJ databases">
        <authorList>
            <consortium name="DOE Joint Genome Institute"/>
            <person name="Kuo A."/>
            <person name="Miyauchi S."/>
            <person name="Kiss E."/>
            <person name="Drula E."/>
            <person name="Kohler A."/>
            <person name="Sanchez-Garcia M."/>
            <person name="Andreopoulos B."/>
            <person name="Barry K.W."/>
            <person name="Bonito G."/>
            <person name="Buee M."/>
            <person name="Carver A."/>
            <person name="Chen C."/>
            <person name="Cichocki N."/>
            <person name="Clum A."/>
            <person name="Culley D."/>
            <person name="Crous P.W."/>
            <person name="Fauchery L."/>
            <person name="Girlanda M."/>
            <person name="Hayes R."/>
            <person name="Keri Z."/>
            <person name="LaButti K."/>
            <person name="Lipzen A."/>
            <person name="Lombard V."/>
            <person name="Magnuson J."/>
            <person name="Maillard F."/>
            <person name="Morin E."/>
            <person name="Murat C."/>
            <person name="Nolan M."/>
            <person name="Ohm R."/>
            <person name="Pangilinan J."/>
            <person name="Pereira M."/>
            <person name="Perotto S."/>
            <person name="Peter M."/>
            <person name="Riley R."/>
            <person name="Sitrit Y."/>
            <person name="Stielow B."/>
            <person name="Szollosi G."/>
            <person name="Zifcakova L."/>
            <person name="Stursova M."/>
            <person name="Spatafora J.W."/>
            <person name="Tedersoo L."/>
            <person name="Vaario L.-M."/>
            <person name="Yamada A."/>
            <person name="Yan M."/>
            <person name="Wang P."/>
            <person name="Xu J."/>
            <person name="Bruns T."/>
            <person name="Baldrian P."/>
            <person name="Vilgalys R."/>
            <person name="Henrissat B."/>
            <person name="Grigoriev I.V."/>
            <person name="Hibbett D."/>
            <person name="Nagy L.G."/>
            <person name="Martin F.M."/>
        </authorList>
    </citation>
    <scope>NUCLEOTIDE SEQUENCE</scope>
    <source>
        <strain evidence="2">Prilba</strain>
    </source>
</reference>
<dbReference type="Pfam" id="PF08208">
    <property type="entry name" value="RNA_polI_A34"/>
    <property type="match status" value="1"/>
</dbReference>
<evidence type="ECO:0000313" key="2">
    <source>
        <dbReference type="EMBL" id="KAF8471561.1"/>
    </source>
</evidence>
<dbReference type="Gene3D" id="6.20.250.70">
    <property type="match status" value="1"/>
</dbReference>
<reference evidence="2" key="2">
    <citation type="journal article" date="2020" name="Nat. Commun.">
        <title>Large-scale genome sequencing of mycorrhizal fungi provides insights into the early evolution of symbiotic traits.</title>
        <authorList>
            <person name="Miyauchi S."/>
            <person name="Kiss E."/>
            <person name="Kuo A."/>
            <person name="Drula E."/>
            <person name="Kohler A."/>
            <person name="Sanchez-Garcia M."/>
            <person name="Morin E."/>
            <person name="Andreopoulos B."/>
            <person name="Barry K.W."/>
            <person name="Bonito G."/>
            <person name="Buee M."/>
            <person name="Carver A."/>
            <person name="Chen C."/>
            <person name="Cichocki N."/>
            <person name="Clum A."/>
            <person name="Culley D."/>
            <person name="Crous P.W."/>
            <person name="Fauchery L."/>
            <person name="Girlanda M."/>
            <person name="Hayes R.D."/>
            <person name="Keri Z."/>
            <person name="LaButti K."/>
            <person name="Lipzen A."/>
            <person name="Lombard V."/>
            <person name="Magnuson J."/>
            <person name="Maillard F."/>
            <person name="Murat C."/>
            <person name="Nolan M."/>
            <person name="Ohm R.A."/>
            <person name="Pangilinan J."/>
            <person name="Pereira M.F."/>
            <person name="Perotto S."/>
            <person name="Peter M."/>
            <person name="Pfister S."/>
            <person name="Riley R."/>
            <person name="Sitrit Y."/>
            <person name="Stielow J.B."/>
            <person name="Szollosi G."/>
            <person name="Zifcakova L."/>
            <person name="Stursova M."/>
            <person name="Spatafora J.W."/>
            <person name="Tedersoo L."/>
            <person name="Vaario L.M."/>
            <person name="Yamada A."/>
            <person name="Yan M."/>
            <person name="Wang P."/>
            <person name="Xu J."/>
            <person name="Bruns T."/>
            <person name="Baldrian P."/>
            <person name="Vilgalys R."/>
            <person name="Dunand C."/>
            <person name="Henrissat B."/>
            <person name="Grigoriev I.V."/>
            <person name="Hibbett D."/>
            <person name="Nagy L.G."/>
            <person name="Martin F.M."/>
        </authorList>
    </citation>
    <scope>NUCLEOTIDE SEQUENCE</scope>
    <source>
        <strain evidence="2">Prilba</strain>
    </source>
</reference>
<dbReference type="InterPro" id="IPR013240">
    <property type="entry name" value="DNA-dir_RNA_pol1_su_RPA34"/>
</dbReference>
<keyword evidence="3" id="KW-1185">Reference proteome</keyword>
<feature type="region of interest" description="Disordered" evidence="1">
    <location>
        <begin position="1"/>
        <end position="75"/>
    </location>
</feature>
<proteinExistence type="predicted"/>
<feature type="region of interest" description="Disordered" evidence="1">
    <location>
        <begin position="224"/>
        <end position="278"/>
    </location>
</feature>
<dbReference type="OrthoDB" id="76224at2759"/>
<feature type="compositionally biased region" description="Basic and acidic residues" evidence="1">
    <location>
        <begin position="239"/>
        <end position="263"/>
    </location>
</feature>
<accession>A0A9P5MQW3</accession>
<dbReference type="EMBL" id="WHVB01000022">
    <property type="protein sequence ID" value="KAF8471561.1"/>
    <property type="molecule type" value="Genomic_DNA"/>
</dbReference>
<organism evidence="2 3">
    <name type="scientific">Russula ochroleuca</name>
    <dbReference type="NCBI Taxonomy" id="152965"/>
    <lineage>
        <taxon>Eukaryota</taxon>
        <taxon>Fungi</taxon>
        <taxon>Dikarya</taxon>
        <taxon>Basidiomycota</taxon>
        <taxon>Agaricomycotina</taxon>
        <taxon>Agaricomycetes</taxon>
        <taxon>Russulales</taxon>
        <taxon>Russulaceae</taxon>
        <taxon>Russula</taxon>
    </lineage>
</organism>
<feature type="compositionally biased region" description="Low complexity" evidence="1">
    <location>
        <begin position="47"/>
        <end position="58"/>
    </location>
</feature>
<dbReference type="Proteomes" id="UP000759537">
    <property type="component" value="Unassembled WGS sequence"/>
</dbReference>
<sequence>MTMPEPTPKKHKGKKKAQQDKFEVVISPPNARAGATVNTTTPAAHVASQGSSASAPAASDHDDDGDDVESGDFGDFDYDAVKADDGVELWLVRAPSTVKARNLRGLEINASRKGLVGDLLRKGTAYDLWALDPATVSRRGDDDDDDGLGLGGAASLSDAQVGVGAEELNGLSVLLPCKRKGGQLYHVQKPIARHLVVAARPAKPTRPDAAYEAPKREAYPDEVLTHRFRPYGDPGDLPLEDHMDVEMVEASPKEKERPKRRGGETGSSKKKKAKLVPS</sequence>
<dbReference type="AlphaFoldDB" id="A0A9P5MQW3"/>